<proteinExistence type="predicted"/>
<keyword evidence="1" id="KW-0472">Membrane</keyword>
<name>A0A0M0JA12_9EUKA</name>
<dbReference type="Proteomes" id="UP000037460">
    <property type="component" value="Unassembled WGS sequence"/>
</dbReference>
<feature type="transmembrane region" description="Helical" evidence="1">
    <location>
        <begin position="29"/>
        <end position="48"/>
    </location>
</feature>
<feature type="transmembrane region" description="Helical" evidence="1">
    <location>
        <begin position="54"/>
        <end position="77"/>
    </location>
</feature>
<sequence length="84" mass="8686">MAVVMSLPSFGFTVTGLNLKPEGGAALRCLWAASAFFFFSSSAAAAAATAAAAAAVAASSVFLFSIISSFFELYVFFRSMLPRA</sequence>
<comment type="caution">
    <text evidence="2">The sequence shown here is derived from an EMBL/GenBank/DDBJ whole genome shotgun (WGS) entry which is preliminary data.</text>
</comment>
<accession>A0A0M0JA12</accession>
<evidence type="ECO:0000313" key="2">
    <source>
        <dbReference type="EMBL" id="KOO23330.1"/>
    </source>
</evidence>
<gene>
    <name evidence="2" type="ORF">Ctob_000217</name>
</gene>
<dbReference type="AlphaFoldDB" id="A0A0M0JA12"/>
<protein>
    <submittedName>
        <fullName evidence="2">Uncharacterized protein</fullName>
    </submittedName>
</protein>
<keyword evidence="1" id="KW-1133">Transmembrane helix</keyword>
<keyword evidence="1" id="KW-0812">Transmembrane</keyword>
<evidence type="ECO:0000313" key="3">
    <source>
        <dbReference type="Proteomes" id="UP000037460"/>
    </source>
</evidence>
<reference evidence="3" key="1">
    <citation type="journal article" date="2015" name="PLoS Genet.">
        <title>Genome Sequence and Transcriptome Analyses of Chrysochromulina tobin: Metabolic Tools for Enhanced Algal Fitness in the Prominent Order Prymnesiales (Haptophyceae).</title>
        <authorList>
            <person name="Hovde B.T."/>
            <person name="Deodato C.R."/>
            <person name="Hunsperger H.M."/>
            <person name="Ryken S.A."/>
            <person name="Yost W."/>
            <person name="Jha R.K."/>
            <person name="Patterson J."/>
            <person name="Monnat R.J. Jr."/>
            <person name="Barlow S.B."/>
            <person name="Starkenburg S.R."/>
            <person name="Cattolico R.A."/>
        </authorList>
    </citation>
    <scope>NUCLEOTIDE SEQUENCE</scope>
    <source>
        <strain evidence="3">CCMP291</strain>
    </source>
</reference>
<organism evidence="2 3">
    <name type="scientific">Chrysochromulina tobinii</name>
    <dbReference type="NCBI Taxonomy" id="1460289"/>
    <lineage>
        <taxon>Eukaryota</taxon>
        <taxon>Haptista</taxon>
        <taxon>Haptophyta</taxon>
        <taxon>Prymnesiophyceae</taxon>
        <taxon>Prymnesiales</taxon>
        <taxon>Chrysochromulinaceae</taxon>
        <taxon>Chrysochromulina</taxon>
    </lineage>
</organism>
<evidence type="ECO:0000256" key="1">
    <source>
        <dbReference type="SAM" id="Phobius"/>
    </source>
</evidence>
<keyword evidence="3" id="KW-1185">Reference proteome</keyword>
<dbReference type="EMBL" id="JWZX01003203">
    <property type="protein sequence ID" value="KOO23330.1"/>
    <property type="molecule type" value="Genomic_DNA"/>
</dbReference>